<comment type="caution">
    <text evidence="2">The sequence shown here is derived from an EMBL/GenBank/DDBJ whole genome shotgun (WGS) entry which is preliminary data.</text>
</comment>
<keyword evidence="1" id="KW-0732">Signal</keyword>
<dbReference type="Proteomes" id="UP000191812">
    <property type="component" value="Unassembled WGS sequence"/>
</dbReference>
<feature type="signal peptide" evidence="1">
    <location>
        <begin position="1"/>
        <end position="25"/>
    </location>
</feature>
<reference evidence="2 3" key="1">
    <citation type="submission" date="2016-01" db="EMBL/GenBank/DDBJ databases">
        <authorList>
            <person name="Regsiter A."/>
            <person name="william w."/>
        </authorList>
    </citation>
    <scope>NUCLEOTIDE SEQUENCE [LARGE SCALE GENOMIC DNA]</scope>
    <source>
        <strain evidence="2 3">CFBP 6927</strain>
    </source>
</reference>
<keyword evidence="3" id="KW-1185">Reference proteome</keyword>
<accession>A0ABP2BQH3</accession>
<sequence length="99" mass="11169">MSSNLKSRALIAAFAILLAPAASFAADMIVYSHDQAPRYKTHYQQRAIQSAYSNHAEMRCSENVVSYRSPYERHTEVVTLCHPPLNWRTSPSTATIWSP</sequence>
<name>A0ABP2BQH3_9HYPH</name>
<proteinExistence type="predicted"/>
<gene>
    <name evidence="2" type="ORF">AGR13a_Lc90099</name>
</gene>
<feature type="chain" id="PRO_5045361080" evidence="1">
    <location>
        <begin position="26"/>
        <end position="99"/>
    </location>
</feature>
<dbReference type="EMBL" id="FBWH01000048">
    <property type="protein sequence ID" value="CUX63787.1"/>
    <property type="molecule type" value="Genomic_DNA"/>
</dbReference>
<evidence type="ECO:0000313" key="2">
    <source>
        <dbReference type="EMBL" id="CUX63787.1"/>
    </source>
</evidence>
<evidence type="ECO:0000256" key="1">
    <source>
        <dbReference type="SAM" id="SignalP"/>
    </source>
</evidence>
<evidence type="ECO:0000313" key="3">
    <source>
        <dbReference type="Proteomes" id="UP000191812"/>
    </source>
</evidence>
<protein>
    <submittedName>
        <fullName evidence="2">Uncharacterized protein</fullName>
    </submittedName>
</protein>
<organism evidence="2 3">
    <name type="scientific">Agrobacterium genomosp. 13 str. CFBP 6927</name>
    <dbReference type="NCBI Taxonomy" id="1183428"/>
    <lineage>
        <taxon>Bacteria</taxon>
        <taxon>Pseudomonadati</taxon>
        <taxon>Pseudomonadota</taxon>
        <taxon>Alphaproteobacteria</taxon>
        <taxon>Hyphomicrobiales</taxon>
        <taxon>Rhizobiaceae</taxon>
        <taxon>Rhizobium/Agrobacterium group</taxon>
        <taxon>Agrobacterium</taxon>
        <taxon>Agrobacterium tumefaciens complex</taxon>
    </lineage>
</organism>